<dbReference type="SUPFAM" id="SSF51182">
    <property type="entry name" value="RmlC-like cupins"/>
    <property type="match status" value="2"/>
</dbReference>
<gene>
    <name evidence="2" type="ORF">GALL_241510</name>
</gene>
<dbReference type="InterPro" id="IPR025979">
    <property type="entry name" value="ChrR-like_cupin_dom"/>
</dbReference>
<dbReference type="AlphaFoldDB" id="A0A1J5RDK7"/>
<comment type="caution">
    <text evidence="2">The sequence shown here is derived from an EMBL/GenBank/DDBJ whole genome shotgun (WGS) entry which is preliminary data.</text>
</comment>
<dbReference type="CDD" id="cd20303">
    <property type="entry name" value="cupin_ChrR_1"/>
    <property type="match status" value="1"/>
</dbReference>
<reference evidence="2" key="1">
    <citation type="submission" date="2016-10" db="EMBL/GenBank/DDBJ databases">
        <title>Sequence of Gallionella enrichment culture.</title>
        <authorList>
            <person name="Poehlein A."/>
            <person name="Muehling M."/>
            <person name="Daniel R."/>
        </authorList>
    </citation>
    <scope>NUCLEOTIDE SEQUENCE</scope>
</reference>
<dbReference type="InterPro" id="IPR014710">
    <property type="entry name" value="RmlC-like_jellyroll"/>
</dbReference>
<name>A0A1J5RDK7_9ZZZZ</name>
<feature type="domain" description="ChrR-like cupin" evidence="1">
    <location>
        <begin position="11"/>
        <end position="111"/>
    </location>
</feature>
<dbReference type="EMBL" id="MLJW01000198">
    <property type="protein sequence ID" value="OIQ93865.1"/>
    <property type="molecule type" value="Genomic_DNA"/>
</dbReference>
<dbReference type="Gene3D" id="2.60.120.10">
    <property type="entry name" value="Jelly Rolls"/>
    <property type="match status" value="1"/>
</dbReference>
<dbReference type="Pfam" id="PF12973">
    <property type="entry name" value="Cupin_7"/>
    <property type="match status" value="1"/>
</dbReference>
<sequence length="216" mass="23560">MRVNADFSLPAVVTPSAYQWVSSPQLGVDRVMLDRMGGEVARATSIVRYAPRSDFPRHQHPGGEEILVLSGTFSDETGDYPAGWYLRNPPGSAHRPSSIDGAVIFVKLCQMQPDESSAVRIDTRDPAHWSEAQGCAICRLYADGLESVSLIRLQPGQPMPAGTASPAEMLVLEGALVEANRQYVNGSWLRFPRGHRPVLSAGDEGVTIYLKTTRPE</sequence>
<proteinExistence type="predicted"/>
<organism evidence="2">
    <name type="scientific">mine drainage metagenome</name>
    <dbReference type="NCBI Taxonomy" id="410659"/>
    <lineage>
        <taxon>unclassified sequences</taxon>
        <taxon>metagenomes</taxon>
        <taxon>ecological metagenomes</taxon>
    </lineage>
</organism>
<protein>
    <submittedName>
        <fullName evidence="2">ChrR cupin-like domain protein</fullName>
    </submittedName>
</protein>
<evidence type="ECO:0000313" key="2">
    <source>
        <dbReference type="EMBL" id="OIQ93865.1"/>
    </source>
</evidence>
<evidence type="ECO:0000259" key="1">
    <source>
        <dbReference type="Pfam" id="PF12973"/>
    </source>
</evidence>
<accession>A0A1J5RDK7</accession>
<dbReference type="InterPro" id="IPR011051">
    <property type="entry name" value="RmlC_Cupin_sf"/>
</dbReference>